<proteinExistence type="predicted"/>
<keyword evidence="3" id="KW-1185">Reference proteome</keyword>
<protein>
    <recommendedName>
        <fullName evidence="4">Lipoprotein</fullName>
    </recommendedName>
</protein>
<dbReference type="EMBL" id="CP077683">
    <property type="protein sequence ID" value="QXE92222.1"/>
    <property type="molecule type" value="Genomic_DNA"/>
</dbReference>
<feature type="signal peptide" evidence="1">
    <location>
        <begin position="1"/>
        <end position="21"/>
    </location>
</feature>
<name>A0ABX8LKJ5_9BACT</name>
<dbReference type="RefSeq" id="WP_217288777.1">
    <property type="nucleotide sequence ID" value="NZ_CP077683.1"/>
</dbReference>
<reference evidence="2 3" key="1">
    <citation type="submission" date="2021-06" db="EMBL/GenBank/DDBJ databases">
        <title>Gemonas diversity in paddy soil.</title>
        <authorList>
            <person name="Liu G."/>
        </authorList>
    </citation>
    <scope>NUCLEOTIDE SEQUENCE [LARGE SCALE GENOMIC DNA]</scope>
    <source>
        <strain evidence="2 3">RG2</strain>
    </source>
</reference>
<evidence type="ECO:0000313" key="2">
    <source>
        <dbReference type="EMBL" id="QXE92222.1"/>
    </source>
</evidence>
<sequence length="125" mass="12480">MRIHRKGAGATAVLVACTALAGCTCRLKGPPATGARYYRTLGSLQCTGGGSSPAELAQELRKAGIAVNRTACGVDGRMHAAVCGAPDGRIAVFEIPPEQAGAATALGLQPLATLPDAAETPCPAP</sequence>
<evidence type="ECO:0000313" key="3">
    <source>
        <dbReference type="Proteomes" id="UP000683559"/>
    </source>
</evidence>
<organism evidence="2 3">
    <name type="scientific">Geomonas subterranea</name>
    <dbReference type="NCBI Taxonomy" id="2847989"/>
    <lineage>
        <taxon>Bacteria</taxon>
        <taxon>Pseudomonadati</taxon>
        <taxon>Thermodesulfobacteriota</taxon>
        <taxon>Desulfuromonadia</taxon>
        <taxon>Geobacterales</taxon>
        <taxon>Geobacteraceae</taxon>
        <taxon>Geomonas</taxon>
    </lineage>
</organism>
<gene>
    <name evidence="2" type="ORF">KP001_06795</name>
</gene>
<dbReference type="PROSITE" id="PS51257">
    <property type="entry name" value="PROKAR_LIPOPROTEIN"/>
    <property type="match status" value="1"/>
</dbReference>
<dbReference type="Proteomes" id="UP000683559">
    <property type="component" value="Chromosome"/>
</dbReference>
<evidence type="ECO:0000256" key="1">
    <source>
        <dbReference type="SAM" id="SignalP"/>
    </source>
</evidence>
<keyword evidence="1" id="KW-0732">Signal</keyword>
<feature type="chain" id="PRO_5045541380" description="Lipoprotein" evidence="1">
    <location>
        <begin position="22"/>
        <end position="125"/>
    </location>
</feature>
<evidence type="ECO:0008006" key="4">
    <source>
        <dbReference type="Google" id="ProtNLM"/>
    </source>
</evidence>
<accession>A0ABX8LKJ5</accession>